<dbReference type="OrthoDB" id="405906at2759"/>
<dbReference type="GeneID" id="64967406"/>
<dbReference type="AlphaFoldDB" id="A0A7R7X9N4"/>
<feature type="transmembrane region" description="Helical" evidence="2">
    <location>
        <begin position="99"/>
        <end position="121"/>
    </location>
</feature>
<feature type="domain" description="DUF7703" evidence="3">
    <location>
        <begin position="31"/>
        <end position="270"/>
    </location>
</feature>
<name>A0A7R7X9N4_9EURO</name>
<feature type="compositionally biased region" description="Polar residues" evidence="1">
    <location>
        <begin position="302"/>
        <end position="316"/>
    </location>
</feature>
<evidence type="ECO:0000256" key="1">
    <source>
        <dbReference type="SAM" id="MobiDB-lite"/>
    </source>
</evidence>
<dbReference type="Pfam" id="PF24802">
    <property type="entry name" value="DUF7703"/>
    <property type="match status" value="1"/>
</dbReference>
<evidence type="ECO:0000259" key="3">
    <source>
        <dbReference type="Pfam" id="PF24802"/>
    </source>
</evidence>
<dbReference type="InterPro" id="IPR056120">
    <property type="entry name" value="DUF7703"/>
</dbReference>
<dbReference type="RefSeq" id="XP_041549595.1">
    <property type="nucleotide sequence ID" value="XM_041698474.1"/>
</dbReference>
<feature type="transmembrane region" description="Helical" evidence="2">
    <location>
        <begin position="178"/>
        <end position="196"/>
    </location>
</feature>
<feature type="transmembrane region" description="Helical" evidence="2">
    <location>
        <begin position="39"/>
        <end position="63"/>
    </location>
</feature>
<gene>
    <name evidence="4" type="ORF">APUU_10229A</name>
</gene>
<dbReference type="EMBL" id="AP024443">
    <property type="protein sequence ID" value="BCS17401.1"/>
    <property type="molecule type" value="Genomic_DNA"/>
</dbReference>
<evidence type="ECO:0000256" key="2">
    <source>
        <dbReference type="SAM" id="Phobius"/>
    </source>
</evidence>
<protein>
    <recommendedName>
        <fullName evidence="3">DUF7703 domain-containing protein</fullName>
    </recommendedName>
</protein>
<reference evidence="4" key="1">
    <citation type="submission" date="2021-01" db="EMBL/GenBank/DDBJ databases">
        <authorList>
            <consortium name="Aspergillus puulaauensis MK2 genome sequencing consortium"/>
            <person name="Kazuki M."/>
            <person name="Futagami T."/>
        </authorList>
    </citation>
    <scope>NUCLEOTIDE SEQUENCE</scope>
    <source>
        <strain evidence="4">MK2</strain>
    </source>
</reference>
<proteinExistence type="predicted"/>
<feature type="compositionally biased region" description="Low complexity" evidence="1">
    <location>
        <begin position="272"/>
        <end position="288"/>
    </location>
</feature>
<dbReference type="PANTHER" id="PTHR37013:SF7">
    <property type="entry name" value="INTEGRAL MEMBRANE PROTEIN"/>
    <property type="match status" value="1"/>
</dbReference>
<keyword evidence="2" id="KW-0472">Membrane</keyword>
<reference evidence="4" key="2">
    <citation type="submission" date="2021-02" db="EMBL/GenBank/DDBJ databases">
        <title>Aspergillus puulaauensis MK2 genome sequence.</title>
        <authorList>
            <person name="Futagami T."/>
            <person name="Mori K."/>
            <person name="Kadooka C."/>
            <person name="Tanaka T."/>
        </authorList>
    </citation>
    <scope>NUCLEOTIDE SEQUENCE</scope>
    <source>
        <strain evidence="4">MK2</strain>
    </source>
</reference>
<evidence type="ECO:0000313" key="4">
    <source>
        <dbReference type="EMBL" id="BCS17401.1"/>
    </source>
</evidence>
<accession>A0A7R7X9N4</accession>
<keyword evidence="2" id="KW-0812">Transmembrane</keyword>
<dbReference type="PANTHER" id="PTHR37013">
    <property type="entry name" value="INTEGRAL MEMBRANE PROTEIN (AFU_ORTHOLOGUE AFUA_1G05950)-RELATED"/>
    <property type="match status" value="1"/>
</dbReference>
<feature type="transmembrane region" description="Helical" evidence="2">
    <location>
        <begin position="70"/>
        <end position="93"/>
    </location>
</feature>
<dbReference type="KEGG" id="apuu:APUU_10229A"/>
<sequence length="316" mass="35248">MIHVKYHLNVFPSPHRLSRDAPPMLSDSVSVTLTQPQEYAFTAFSAITLYNSIELIILCLATFKRYHGVYFWSLFITSCSLIVNTLGFILLFFVNVTPYVSVTIVLIGWYCMITGHSIVLWSRLHLVLHQPRILRAILYLIIVNAVVLQIPTTVLLYGAVSPSVGETFTKGYNIIERIQLVVFCLQESLLSSIYIWETAKLLYLRPQRAHRIILVQLLAINIVILALDIVVVVFQYAGLFALQVVFKPVAYSIKLRLEYAILGRLVVFATGAQGSSSSGRSQNESGPSWPGMVGVSDESWRSGGSSKSNPCRCGNS</sequence>
<keyword evidence="5" id="KW-1185">Reference proteome</keyword>
<keyword evidence="2" id="KW-1133">Transmembrane helix</keyword>
<feature type="transmembrane region" description="Helical" evidence="2">
    <location>
        <begin position="133"/>
        <end position="158"/>
    </location>
</feature>
<organism evidence="4 5">
    <name type="scientific">Aspergillus puulaauensis</name>
    <dbReference type="NCBI Taxonomy" id="1220207"/>
    <lineage>
        <taxon>Eukaryota</taxon>
        <taxon>Fungi</taxon>
        <taxon>Dikarya</taxon>
        <taxon>Ascomycota</taxon>
        <taxon>Pezizomycotina</taxon>
        <taxon>Eurotiomycetes</taxon>
        <taxon>Eurotiomycetidae</taxon>
        <taxon>Eurotiales</taxon>
        <taxon>Aspergillaceae</taxon>
        <taxon>Aspergillus</taxon>
    </lineage>
</organism>
<feature type="transmembrane region" description="Helical" evidence="2">
    <location>
        <begin position="217"/>
        <end position="246"/>
    </location>
</feature>
<feature type="region of interest" description="Disordered" evidence="1">
    <location>
        <begin position="272"/>
        <end position="316"/>
    </location>
</feature>
<evidence type="ECO:0000313" key="5">
    <source>
        <dbReference type="Proteomes" id="UP000654913"/>
    </source>
</evidence>
<dbReference type="Proteomes" id="UP000654913">
    <property type="component" value="Chromosome 1"/>
</dbReference>